<name>A0A1U9YRI0_9BACL</name>
<sequence>MTLFEECIIALGNDVEILSQAETSYYFDELVKKFPVTSWARIDWNSISIKKPIEELGEIIIWLNDMNIKNTKVIILWNHTDSPGISTELRNALNVIDDITAVGSDTFMFCPHNNYVIEFYHEGEITVGLNNEC</sequence>
<evidence type="ECO:0000313" key="2">
    <source>
        <dbReference type="Proteomes" id="UP000192727"/>
    </source>
</evidence>
<organism evidence="1 2">
    <name type="scientific">Paenibacillus larvae subsp. pulvifaciens</name>
    <dbReference type="NCBI Taxonomy" id="1477"/>
    <lineage>
        <taxon>Bacteria</taxon>
        <taxon>Bacillati</taxon>
        <taxon>Bacillota</taxon>
        <taxon>Bacilli</taxon>
        <taxon>Bacillales</taxon>
        <taxon>Paenibacillaceae</taxon>
        <taxon>Paenibacillus</taxon>
    </lineage>
</organism>
<dbReference type="Pfam" id="PF24172">
    <property type="entry name" value="CdiI_ImmP"/>
    <property type="match status" value="1"/>
</dbReference>
<proteinExistence type="predicted"/>
<evidence type="ECO:0000313" key="1">
    <source>
        <dbReference type="EMBL" id="ARF66939.1"/>
    </source>
</evidence>
<accession>A0A1U9YRI0</accession>
<protein>
    <submittedName>
        <fullName evidence="1">Uncharacterized protein</fullName>
    </submittedName>
</protein>
<reference evidence="1 2" key="1">
    <citation type="submission" date="2017-03" db="EMBL/GenBank/DDBJ databases">
        <title>Paenibacillus larvae genome sequencing.</title>
        <authorList>
            <person name="Dingman D.W."/>
        </authorList>
    </citation>
    <scope>NUCLEOTIDE SEQUENCE [LARGE SCALE GENOMIC DNA]</scope>
    <source>
        <strain evidence="1 2">SAG 10367</strain>
    </source>
</reference>
<dbReference type="GeneID" id="64218470"/>
<dbReference type="AlphaFoldDB" id="A0A1U9YRI0"/>
<dbReference type="EMBL" id="CP020557">
    <property type="protein sequence ID" value="ARF66939.1"/>
    <property type="molecule type" value="Genomic_DNA"/>
</dbReference>
<gene>
    <name evidence="1" type="ORF">B7C51_02645</name>
</gene>
<dbReference type="RefSeq" id="WP_077997266.1">
    <property type="nucleotide sequence ID" value="NZ_CP019794.1"/>
</dbReference>
<dbReference type="CDD" id="cd20693">
    <property type="entry name" value="CdiI_EcoliA0-like"/>
    <property type="match status" value="1"/>
</dbReference>
<dbReference type="InterPro" id="IPR049585">
    <property type="entry name" value="CdiI_EcoliA0-like"/>
</dbReference>
<dbReference type="Proteomes" id="UP000192727">
    <property type="component" value="Chromosome"/>
</dbReference>